<gene>
    <name evidence="1" type="ORF">GCM10022378_11320</name>
</gene>
<protein>
    <recommendedName>
        <fullName evidence="3">Antitoxin MazE</fullName>
    </recommendedName>
</protein>
<sequence length="51" mass="6024">MAVDKEKNRQVLVTFTNEQLKRIEDYQFENRIPSRTEAIRDLVDKGLESAK</sequence>
<evidence type="ECO:0008006" key="3">
    <source>
        <dbReference type="Google" id="ProtNLM"/>
    </source>
</evidence>
<dbReference type="Proteomes" id="UP001500920">
    <property type="component" value="Unassembled WGS sequence"/>
</dbReference>
<organism evidence="1 2">
    <name type="scientific">Salinicoccus jeotgali</name>
    <dbReference type="NCBI Taxonomy" id="381634"/>
    <lineage>
        <taxon>Bacteria</taxon>
        <taxon>Bacillati</taxon>
        <taxon>Bacillota</taxon>
        <taxon>Bacilli</taxon>
        <taxon>Bacillales</taxon>
        <taxon>Staphylococcaceae</taxon>
        <taxon>Salinicoccus</taxon>
    </lineage>
</organism>
<dbReference type="EMBL" id="BAABCK010000021">
    <property type="protein sequence ID" value="GAA3722993.1"/>
    <property type="molecule type" value="Genomic_DNA"/>
</dbReference>
<proteinExistence type="predicted"/>
<evidence type="ECO:0000313" key="2">
    <source>
        <dbReference type="Proteomes" id="UP001500920"/>
    </source>
</evidence>
<comment type="caution">
    <text evidence="1">The sequence shown here is derived from an EMBL/GenBank/DDBJ whole genome shotgun (WGS) entry which is preliminary data.</text>
</comment>
<dbReference type="RefSeq" id="WP_344702290.1">
    <property type="nucleotide sequence ID" value="NZ_BAABCK010000021.1"/>
</dbReference>
<name>A0ABP7EQR8_9STAP</name>
<keyword evidence="2" id="KW-1185">Reference proteome</keyword>
<accession>A0ABP7EQR8</accession>
<evidence type="ECO:0000313" key="1">
    <source>
        <dbReference type="EMBL" id="GAA3722993.1"/>
    </source>
</evidence>
<reference evidence="2" key="1">
    <citation type="journal article" date="2019" name="Int. J. Syst. Evol. Microbiol.">
        <title>The Global Catalogue of Microorganisms (GCM) 10K type strain sequencing project: providing services to taxonomists for standard genome sequencing and annotation.</title>
        <authorList>
            <consortium name="The Broad Institute Genomics Platform"/>
            <consortium name="The Broad Institute Genome Sequencing Center for Infectious Disease"/>
            <person name="Wu L."/>
            <person name="Ma J."/>
        </authorList>
    </citation>
    <scope>NUCLEOTIDE SEQUENCE [LARGE SCALE GENOMIC DNA]</scope>
    <source>
        <strain evidence="2">JCM 16981</strain>
    </source>
</reference>